<dbReference type="InterPro" id="IPR002656">
    <property type="entry name" value="Acyl_transf_3_dom"/>
</dbReference>
<dbReference type="EMBL" id="MU251455">
    <property type="protein sequence ID" value="KAG9234694.1"/>
    <property type="molecule type" value="Genomic_DNA"/>
</dbReference>
<dbReference type="Pfam" id="PF01757">
    <property type="entry name" value="Acyl_transf_3"/>
    <property type="match status" value="1"/>
</dbReference>
<feature type="transmembrane region" description="Helical" evidence="1">
    <location>
        <begin position="149"/>
        <end position="172"/>
    </location>
</feature>
<proteinExistence type="predicted"/>
<evidence type="ECO:0000259" key="2">
    <source>
        <dbReference type="Pfam" id="PF01757"/>
    </source>
</evidence>
<feature type="transmembrane region" description="Helical" evidence="1">
    <location>
        <begin position="309"/>
        <end position="333"/>
    </location>
</feature>
<feature type="transmembrane region" description="Helical" evidence="1">
    <location>
        <begin position="354"/>
        <end position="371"/>
    </location>
</feature>
<keyword evidence="1" id="KW-0812">Transmembrane</keyword>
<comment type="caution">
    <text evidence="3">The sequence shown here is derived from an EMBL/GenBank/DDBJ whole genome shotgun (WGS) entry which is preliminary data.</text>
</comment>
<feature type="transmembrane region" description="Helical" evidence="1">
    <location>
        <begin position="113"/>
        <end position="137"/>
    </location>
</feature>
<dbReference type="GO" id="GO:0016747">
    <property type="term" value="F:acyltransferase activity, transferring groups other than amino-acyl groups"/>
    <property type="evidence" value="ECO:0007669"/>
    <property type="project" value="InterPro"/>
</dbReference>
<keyword evidence="1" id="KW-0472">Membrane</keyword>
<keyword evidence="3" id="KW-0012">Acyltransferase</keyword>
<evidence type="ECO:0000313" key="3">
    <source>
        <dbReference type="EMBL" id="KAG9234694.1"/>
    </source>
</evidence>
<organism evidence="3 4">
    <name type="scientific">Amylocarpus encephaloides</name>
    <dbReference type="NCBI Taxonomy" id="45428"/>
    <lineage>
        <taxon>Eukaryota</taxon>
        <taxon>Fungi</taxon>
        <taxon>Dikarya</taxon>
        <taxon>Ascomycota</taxon>
        <taxon>Pezizomycotina</taxon>
        <taxon>Leotiomycetes</taxon>
        <taxon>Helotiales</taxon>
        <taxon>Helotiales incertae sedis</taxon>
        <taxon>Amylocarpus</taxon>
    </lineage>
</organism>
<dbReference type="OrthoDB" id="5819582at2759"/>
<dbReference type="InterPro" id="IPR050879">
    <property type="entry name" value="Acyltransferase_3"/>
</dbReference>
<feature type="transmembrane region" description="Helical" evidence="1">
    <location>
        <begin position="437"/>
        <end position="459"/>
    </location>
</feature>
<evidence type="ECO:0000313" key="4">
    <source>
        <dbReference type="Proteomes" id="UP000824998"/>
    </source>
</evidence>
<dbReference type="PANTHER" id="PTHR23028">
    <property type="entry name" value="ACETYLTRANSFERASE"/>
    <property type="match status" value="1"/>
</dbReference>
<accession>A0A9P7YIX7</accession>
<keyword evidence="3" id="KW-0808">Transferase</keyword>
<feature type="domain" description="Acyltransferase 3" evidence="2">
    <location>
        <begin position="106"/>
        <end position="485"/>
    </location>
</feature>
<dbReference type="AlphaFoldDB" id="A0A9P7YIX7"/>
<gene>
    <name evidence="3" type="ORF">BJ875DRAFT_6505</name>
</gene>
<dbReference type="PANTHER" id="PTHR23028:SF134">
    <property type="entry name" value="PUTATIVE (AFU_ORTHOLOGUE AFUA_4G08520)-RELATED"/>
    <property type="match status" value="1"/>
</dbReference>
<name>A0A9P7YIX7_9HELO</name>
<evidence type="ECO:0000256" key="1">
    <source>
        <dbReference type="SAM" id="Phobius"/>
    </source>
</evidence>
<feature type="transmembrane region" description="Helical" evidence="1">
    <location>
        <begin position="273"/>
        <end position="297"/>
    </location>
</feature>
<dbReference type="Proteomes" id="UP000824998">
    <property type="component" value="Unassembled WGS sequence"/>
</dbReference>
<feature type="transmembrane region" description="Helical" evidence="1">
    <location>
        <begin position="471"/>
        <end position="492"/>
    </location>
</feature>
<keyword evidence="4" id="KW-1185">Reference proteome</keyword>
<keyword evidence="1" id="KW-1133">Transmembrane helix</keyword>
<protein>
    <submittedName>
        <fullName evidence="3">Acyltransferase family-domain-containing protein</fullName>
    </submittedName>
</protein>
<reference evidence="3" key="1">
    <citation type="journal article" date="2021" name="IMA Fungus">
        <title>Genomic characterization of three marine fungi, including Emericellopsis atlantica sp. nov. with signatures of a generalist lifestyle and marine biomass degradation.</title>
        <authorList>
            <person name="Hagestad O.C."/>
            <person name="Hou L."/>
            <person name="Andersen J.H."/>
            <person name="Hansen E.H."/>
            <person name="Altermark B."/>
            <person name="Li C."/>
            <person name="Kuhnert E."/>
            <person name="Cox R.J."/>
            <person name="Crous P.W."/>
            <person name="Spatafora J.W."/>
            <person name="Lail K."/>
            <person name="Amirebrahimi M."/>
            <person name="Lipzen A."/>
            <person name="Pangilinan J."/>
            <person name="Andreopoulos W."/>
            <person name="Hayes R.D."/>
            <person name="Ng V."/>
            <person name="Grigoriev I.V."/>
            <person name="Jackson S.A."/>
            <person name="Sutton T.D.S."/>
            <person name="Dobson A.D.W."/>
            <person name="Rama T."/>
        </authorList>
    </citation>
    <scope>NUCLEOTIDE SEQUENCE</scope>
    <source>
        <strain evidence="3">TRa018bII</strain>
    </source>
</reference>
<sequence>MISRLRGHFIFPSHVFSQTPTTCRNLSRGSLLTMSPTDAEEEKFALQQDSRIDLEALRQSHHRPANSPIFDNAPSRMSLRRPAFTTIAQKFFSYPSPDALQIRPTSWLDGVRGVAALGVYLFHAMGLWAAIVPAWRADESQNHFLQLPLIRTLFVAGGPAVSLFFVLSGYVLTQKSLRWMRKGQKQSVYPAVASSMFRRGFRLYLPPILLTFCEMIGTRFGFNPPLNFTFVPEKAFSAQFLDWLQETNRLINPFINAVPALQGVIKSHPKYDAVVWTIPLEFYGSMVCYTLLVTLAWVPSSAVRMTLVAMYSVSCMMMGSWNLFCFSAGILLADFHLGQEDSGANPSPRHSKPYMALFAAGFYAAGFPSLGKLEARSNPMPGFETLYSLTPNFGMDDPSRFWWSLSGVSLLLSISQLPRLKRVFESNLCQYLGKISFALYLVHEFCIILFGLTMQSIIMRILGVVPGSGGLTYWIVCLIWFSVFSFLAFGIAGQVQRWVDEPSVKFAKWLEQRCLKILCRG</sequence>